<evidence type="ECO:0000313" key="3">
    <source>
        <dbReference type="Proteomes" id="UP000321408"/>
    </source>
</evidence>
<dbReference type="Gene3D" id="3.40.50.720">
    <property type="entry name" value="NAD(P)-binding Rossmann-like Domain"/>
    <property type="match status" value="1"/>
</dbReference>
<evidence type="ECO:0000313" key="2">
    <source>
        <dbReference type="EMBL" id="QEE15992.2"/>
    </source>
</evidence>
<reference evidence="2 3" key="1">
    <citation type="journal article" date="2020" name="Nature">
        <title>Isolation of an archaeon at the prokaryote-eukaryote interface.</title>
        <authorList>
            <person name="Imachi H."/>
            <person name="Nobu M.K."/>
            <person name="Nakahara N."/>
            <person name="Morono Y."/>
            <person name="Ogawara M."/>
            <person name="Takaki Y."/>
            <person name="Takano Y."/>
            <person name="Uematsu K."/>
            <person name="Ikuta T."/>
            <person name="Ito M."/>
            <person name="Matsui Y."/>
            <person name="Miyazaki M."/>
            <person name="Murata K."/>
            <person name="Saito Y."/>
            <person name="Sakai S."/>
            <person name="Song C."/>
            <person name="Tasumi E."/>
            <person name="Yamanaka Y."/>
            <person name="Yamaguchi T."/>
            <person name="Kamagata Y."/>
            <person name="Tamaki H."/>
            <person name="Takai K."/>
        </authorList>
    </citation>
    <scope>NUCLEOTIDE SEQUENCE [LARGE SCALE GENOMIC DNA]</scope>
    <source>
        <strain evidence="2 3">MK-D1</strain>
    </source>
</reference>
<proteinExistence type="inferred from homology"/>
<dbReference type="SUPFAM" id="SSF51735">
    <property type="entry name" value="NAD(P)-binding Rossmann-fold domains"/>
    <property type="match status" value="1"/>
</dbReference>
<dbReference type="Pfam" id="PF01370">
    <property type="entry name" value="Epimerase"/>
    <property type="match status" value="1"/>
</dbReference>
<gene>
    <name evidence="2" type="ORF">DSAG12_01820</name>
</gene>
<dbReference type="PANTHER" id="PTHR43000">
    <property type="entry name" value="DTDP-D-GLUCOSE 4,6-DEHYDRATASE-RELATED"/>
    <property type="match status" value="1"/>
</dbReference>
<dbReference type="EMBL" id="CP042905">
    <property type="protein sequence ID" value="QEE15992.2"/>
    <property type="molecule type" value="Genomic_DNA"/>
</dbReference>
<comment type="similarity">
    <text evidence="1">Belongs to the NAD(P)-dependent epimerase/dehydratase family.</text>
</comment>
<accession>A0A5B9DA89</accession>
<dbReference type="Proteomes" id="UP000321408">
    <property type="component" value="Chromosome"/>
</dbReference>
<dbReference type="OrthoDB" id="4907at2157"/>
<reference evidence="2 3" key="2">
    <citation type="journal article" date="2024" name="Int. J. Syst. Evol. Microbiol.">
        <title>Promethearchaeum syntrophicum gen. nov., sp. nov., an anaerobic, obligately syntrophic archaeon, the first isolate of the lineage 'Asgard' archaea, and proposal of the new archaeal phylum Promethearchaeota phyl. nov. and kingdom Promethearchaeati regn. nov.</title>
        <authorList>
            <person name="Imachi H."/>
            <person name="Nobu M.K."/>
            <person name="Kato S."/>
            <person name="Takaki Y."/>
            <person name="Miyazaki M."/>
            <person name="Miyata M."/>
            <person name="Ogawara M."/>
            <person name="Saito Y."/>
            <person name="Sakai S."/>
            <person name="Tahara Y.O."/>
            <person name="Takano Y."/>
            <person name="Tasumi E."/>
            <person name="Uematsu K."/>
            <person name="Yoshimura T."/>
            <person name="Itoh T."/>
            <person name="Ohkuma M."/>
            <person name="Takai K."/>
        </authorList>
    </citation>
    <scope>NUCLEOTIDE SEQUENCE [LARGE SCALE GENOMIC DNA]</scope>
    <source>
        <strain evidence="2 3">MK-D1</strain>
    </source>
</reference>
<sequence length="363" mass="41631">MSKILITGGLGFIGHHLAIKLSQKGHKIAVLDNLSRPYTTTGNSLKRPDKNYNWDYLDKYYPKIEKYLKDIRNREEIVKIFQFFQPEIIIHAAGQTSAIDSIRNPRVDFENNVDGLFNILNSAKESQNATDFIYFSTNKVYGNNVGKIPLVEGKSRYIPEEKNFNGFTETLSIDHSIHTPYGISKLTGDLYVQEFGQIYNMKNTVFRLSCIYGDQQFGIHGQGFISYMFLNAISGKPIQIYGNGKQVRDILYIDDLANLIEKYLSSTSNLNPELFNQKSRVYNIGGGINNTISLLELVREFELILGKKLKTEFSNWRLGDQKLYISEISKIYSDIGWKPNINPELGIKKLTKWVEVNRSLFFN</sequence>
<dbReference type="KEGG" id="psyt:DSAG12_01820"/>
<keyword evidence="3" id="KW-1185">Reference proteome</keyword>
<dbReference type="InterPro" id="IPR001509">
    <property type="entry name" value="Epimerase_deHydtase"/>
</dbReference>
<evidence type="ECO:0000256" key="1">
    <source>
        <dbReference type="ARBA" id="ARBA00007637"/>
    </source>
</evidence>
<name>A0A5B9DA89_9ARCH</name>
<dbReference type="AlphaFoldDB" id="A0A5B9DA89"/>
<organism evidence="2 3">
    <name type="scientific">Promethearchaeum syntrophicum</name>
    <dbReference type="NCBI Taxonomy" id="2594042"/>
    <lineage>
        <taxon>Archaea</taxon>
        <taxon>Promethearchaeati</taxon>
        <taxon>Promethearchaeota</taxon>
        <taxon>Promethearchaeia</taxon>
        <taxon>Promethearchaeales</taxon>
        <taxon>Promethearchaeaceae</taxon>
        <taxon>Promethearchaeum</taxon>
    </lineage>
</organism>
<dbReference type="InterPro" id="IPR036291">
    <property type="entry name" value="NAD(P)-bd_dom_sf"/>
</dbReference>
<protein>
    <submittedName>
        <fullName evidence="2">NAD-dependent epimerase/dehydratase family protein</fullName>
    </submittedName>
</protein>